<dbReference type="SUPFAM" id="SSF46689">
    <property type="entry name" value="Homeodomain-like"/>
    <property type="match status" value="2"/>
</dbReference>
<dbReference type="GO" id="GO:0000976">
    <property type="term" value="F:transcription cis-regulatory region binding"/>
    <property type="evidence" value="ECO:0007669"/>
    <property type="project" value="TreeGrafter"/>
</dbReference>
<evidence type="ECO:0000256" key="4">
    <source>
        <dbReference type="PROSITE-ProRule" id="PRU00335"/>
    </source>
</evidence>
<feature type="domain" description="HTH tetR-type" evidence="5">
    <location>
        <begin position="16"/>
        <end position="76"/>
    </location>
</feature>
<organism evidence="6 7">
    <name type="scientific">Hoyosella altamirensis</name>
    <dbReference type="NCBI Taxonomy" id="616997"/>
    <lineage>
        <taxon>Bacteria</taxon>
        <taxon>Bacillati</taxon>
        <taxon>Actinomycetota</taxon>
        <taxon>Actinomycetes</taxon>
        <taxon>Mycobacteriales</taxon>
        <taxon>Hoyosellaceae</taxon>
        <taxon>Hoyosella</taxon>
    </lineage>
</organism>
<dbReference type="PANTHER" id="PTHR30055">
    <property type="entry name" value="HTH-TYPE TRANSCRIPTIONAL REGULATOR RUTR"/>
    <property type="match status" value="1"/>
</dbReference>
<evidence type="ECO:0000256" key="2">
    <source>
        <dbReference type="ARBA" id="ARBA00023125"/>
    </source>
</evidence>
<keyword evidence="1" id="KW-0805">Transcription regulation</keyword>
<dbReference type="AlphaFoldDB" id="A0A839RRY6"/>
<feature type="DNA-binding region" description="H-T-H motif" evidence="4">
    <location>
        <begin position="239"/>
        <end position="258"/>
    </location>
</feature>
<dbReference type="OrthoDB" id="4456617at2"/>
<evidence type="ECO:0000313" key="6">
    <source>
        <dbReference type="EMBL" id="MBB3039722.1"/>
    </source>
</evidence>
<gene>
    <name evidence="6" type="ORF">FHU29_004210</name>
</gene>
<feature type="DNA-binding region" description="H-T-H motif" evidence="4">
    <location>
        <begin position="39"/>
        <end position="58"/>
    </location>
</feature>
<accession>A0A839RRY6</accession>
<dbReference type="PROSITE" id="PS50977">
    <property type="entry name" value="HTH_TETR_2"/>
    <property type="match status" value="2"/>
</dbReference>
<dbReference type="Gene3D" id="1.10.10.60">
    <property type="entry name" value="Homeodomain-like"/>
    <property type="match status" value="2"/>
</dbReference>
<evidence type="ECO:0000256" key="1">
    <source>
        <dbReference type="ARBA" id="ARBA00023015"/>
    </source>
</evidence>
<dbReference type="InterPro" id="IPR009057">
    <property type="entry name" value="Homeodomain-like_sf"/>
</dbReference>
<dbReference type="GO" id="GO:0003700">
    <property type="term" value="F:DNA-binding transcription factor activity"/>
    <property type="evidence" value="ECO:0007669"/>
    <property type="project" value="TreeGrafter"/>
</dbReference>
<dbReference type="PANTHER" id="PTHR30055:SF234">
    <property type="entry name" value="HTH-TYPE TRANSCRIPTIONAL REGULATOR BETI"/>
    <property type="match status" value="1"/>
</dbReference>
<evidence type="ECO:0000259" key="5">
    <source>
        <dbReference type="PROSITE" id="PS50977"/>
    </source>
</evidence>
<protein>
    <submittedName>
        <fullName evidence="6">AcrR family transcriptional regulator</fullName>
    </submittedName>
</protein>
<evidence type="ECO:0000256" key="3">
    <source>
        <dbReference type="ARBA" id="ARBA00023163"/>
    </source>
</evidence>
<dbReference type="RefSeq" id="WP_064438287.1">
    <property type="nucleotide sequence ID" value="NZ_BDDI01000001.1"/>
</dbReference>
<dbReference type="InterPro" id="IPR050109">
    <property type="entry name" value="HTH-type_TetR-like_transc_reg"/>
</dbReference>
<dbReference type="PRINTS" id="PR00455">
    <property type="entry name" value="HTHTETR"/>
</dbReference>
<sequence length="396" mass="43364">MSISDSTGLVPRKRPRDRKKTILSAATRLFIARGYHQVSMADIADSVGVTPTALYRHYRNKEELLEQTLLTAARGVRDTIIACDPAPEAMLRTLAKVALSARGVHPLLRREVRHLHPSQQRAIAEAVVSSVLALSRTVRAMRPELAASHARFLAWCIAWMMGSISYHRVDIPDSECEQLLTEIARDVVNALPVTEPYPLLIAEGDAERLAEADASGVRSEELIAAATRLFAEQGYAGTTIEDVAARAGMVGPSIYHYFPRKSDLLKVVLDRCARWIDGYTSRAVSESGAPDDTVRSIMRYYAEFSVAHPGLIAVAATEPMHLAREGKASRSRDIQRDGVTSWATLLQYSKAGMTRAEARLRVIAATTVVNNSVLRRPFGAGRADDLTAVGLRILGV</sequence>
<name>A0A839RRY6_9ACTN</name>
<keyword evidence="2 4" id="KW-0238">DNA-binding</keyword>
<dbReference type="EMBL" id="JACHWS010000004">
    <property type="protein sequence ID" value="MBB3039722.1"/>
    <property type="molecule type" value="Genomic_DNA"/>
</dbReference>
<dbReference type="Pfam" id="PF00440">
    <property type="entry name" value="TetR_N"/>
    <property type="match status" value="2"/>
</dbReference>
<feature type="domain" description="HTH tetR-type" evidence="5">
    <location>
        <begin position="216"/>
        <end position="276"/>
    </location>
</feature>
<keyword evidence="7" id="KW-1185">Reference proteome</keyword>
<dbReference type="InterPro" id="IPR001647">
    <property type="entry name" value="HTH_TetR"/>
</dbReference>
<dbReference type="Gene3D" id="1.10.357.10">
    <property type="entry name" value="Tetracycline Repressor, domain 2"/>
    <property type="match status" value="2"/>
</dbReference>
<proteinExistence type="predicted"/>
<evidence type="ECO:0000313" key="7">
    <source>
        <dbReference type="Proteomes" id="UP000567922"/>
    </source>
</evidence>
<comment type="caution">
    <text evidence="6">The sequence shown here is derived from an EMBL/GenBank/DDBJ whole genome shotgun (WGS) entry which is preliminary data.</text>
</comment>
<reference evidence="6 7" key="1">
    <citation type="submission" date="2020-08" db="EMBL/GenBank/DDBJ databases">
        <title>Sequencing the genomes of 1000 actinobacteria strains.</title>
        <authorList>
            <person name="Klenk H.-P."/>
        </authorList>
    </citation>
    <scope>NUCLEOTIDE SEQUENCE [LARGE SCALE GENOMIC DNA]</scope>
    <source>
        <strain evidence="6 7">DSM 45258</strain>
    </source>
</reference>
<keyword evidence="3" id="KW-0804">Transcription</keyword>
<dbReference type="Proteomes" id="UP000567922">
    <property type="component" value="Unassembled WGS sequence"/>
</dbReference>